<dbReference type="EMBL" id="VWXX01000010">
    <property type="protein sequence ID" value="KAA6185393.1"/>
    <property type="molecule type" value="Genomic_DNA"/>
</dbReference>
<comment type="caution">
    <text evidence="2">The sequence shown here is derived from an EMBL/GenBank/DDBJ whole genome shotgun (WGS) entry which is preliminary data.</text>
</comment>
<feature type="compositionally biased region" description="Low complexity" evidence="1">
    <location>
        <begin position="48"/>
        <end position="59"/>
    </location>
</feature>
<evidence type="ECO:0000256" key="1">
    <source>
        <dbReference type="SAM" id="MobiDB-lite"/>
    </source>
</evidence>
<protein>
    <recommendedName>
        <fullName evidence="4">DUF2946 domain-containing protein</fullName>
    </recommendedName>
</protein>
<keyword evidence="3" id="KW-1185">Reference proteome</keyword>
<sequence length="137" mass="14471">MIRRTDIRRLVLLLSLTLFQVQVMASWTLGCLHADEPAASAPTCPMHAAAASADTSAGAPVQDQPQGDADASGPSGTSLLDCPKCALGIAIGQFDHHGAEPLWPLSARQAEPCALRAGHFYRFRPESFLRPPIAAAV</sequence>
<evidence type="ECO:0000313" key="2">
    <source>
        <dbReference type="EMBL" id="KAA6185393.1"/>
    </source>
</evidence>
<dbReference type="RefSeq" id="WP_150092545.1">
    <property type="nucleotide sequence ID" value="NZ_JBFUOH010000125.1"/>
</dbReference>
<evidence type="ECO:0000313" key="3">
    <source>
        <dbReference type="Proteomes" id="UP000322981"/>
    </source>
</evidence>
<name>A0A5M8FKE6_9GAMM</name>
<proteinExistence type="predicted"/>
<feature type="region of interest" description="Disordered" evidence="1">
    <location>
        <begin position="44"/>
        <end position="75"/>
    </location>
</feature>
<dbReference type="Proteomes" id="UP000322981">
    <property type="component" value="Unassembled WGS sequence"/>
</dbReference>
<gene>
    <name evidence="2" type="ORF">F2Q65_08950</name>
</gene>
<dbReference type="PROSITE" id="PS51257">
    <property type="entry name" value="PROKAR_LIPOPROTEIN"/>
    <property type="match status" value="1"/>
</dbReference>
<dbReference type="AlphaFoldDB" id="A0A5M8FKE6"/>
<evidence type="ECO:0008006" key="4">
    <source>
        <dbReference type="Google" id="ProtNLM"/>
    </source>
</evidence>
<accession>A0A5M8FKE6</accession>
<dbReference type="OrthoDB" id="9835993at2"/>
<reference evidence="2 3" key="1">
    <citation type="submission" date="2019-09" db="EMBL/GenBank/DDBJ databases">
        <title>Whole-genome sequence of the purple sulfur bacterium Thiohalocapsa marina DSM 19078.</title>
        <authorList>
            <person name="Kyndt J.A."/>
            <person name="Meyer T.E."/>
        </authorList>
    </citation>
    <scope>NUCLEOTIDE SEQUENCE [LARGE SCALE GENOMIC DNA]</scope>
    <source>
        <strain evidence="2 3">DSM 19078</strain>
    </source>
</reference>
<organism evidence="2 3">
    <name type="scientific">Thiohalocapsa marina</name>
    <dbReference type="NCBI Taxonomy" id="424902"/>
    <lineage>
        <taxon>Bacteria</taxon>
        <taxon>Pseudomonadati</taxon>
        <taxon>Pseudomonadota</taxon>
        <taxon>Gammaproteobacteria</taxon>
        <taxon>Chromatiales</taxon>
        <taxon>Chromatiaceae</taxon>
        <taxon>Thiohalocapsa</taxon>
    </lineage>
</organism>